<organism evidence="2 3">
    <name type="scientific">Acinetobacter rongchengensis</name>
    <dbReference type="NCBI Taxonomy" id="2419601"/>
    <lineage>
        <taxon>Bacteria</taxon>
        <taxon>Pseudomonadati</taxon>
        <taxon>Pseudomonadota</taxon>
        <taxon>Gammaproteobacteria</taxon>
        <taxon>Moraxellales</taxon>
        <taxon>Moraxellaceae</taxon>
        <taxon>Acinetobacter</taxon>
    </lineage>
</organism>
<accession>A0A3A8ERE6</accession>
<sequence length="108" mass="12501">MEVNGLLSLTLNAVICTIIGFFIIGKILEKIKNKNKTFAAIYFFILFTIISFLALTFIDYKNNRIPLELNAFIKKISFVFIDSMALSLIVCIFFSFMILILYIFDHKK</sequence>
<keyword evidence="1" id="KW-0472">Membrane</keyword>
<gene>
    <name evidence="2" type="ORF">D7V20_17995</name>
</gene>
<comment type="caution">
    <text evidence="2">The sequence shown here is derived from an EMBL/GenBank/DDBJ whole genome shotgun (WGS) entry which is preliminary data.</text>
</comment>
<keyword evidence="3" id="KW-1185">Reference proteome</keyword>
<dbReference type="Proteomes" id="UP000280405">
    <property type="component" value="Unassembled WGS sequence"/>
</dbReference>
<keyword evidence="1" id="KW-1133">Transmembrane helix</keyword>
<reference evidence="2 3" key="1">
    <citation type="submission" date="2018-09" db="EMBL/GenBank/DDBJ databases">
        <title>The draft genome of Acinetobacter spp. strains.</title>
        <authorList>
            <person name="Qin J."/>
            <person name="Feng Y."/>
            <person name="Zong Z."/>
        </authorList>
    </citation>
    <scope>NUCLEOTIDE SEQUENCE [LARGE SCALE GENOMIC DNA]</scope>
    <source>
        <strain evidence="2 3">WCHAc060115</strain>
    </source>
</reference>
<evidence type="ECO:0000256" key="1">
    <source>
        <dbReference type="SAM" id="Phobius"/>
    </source>
</evidence>
<name>A0A3A8ERE6_9GAMM</name>
<keyword evidence="1" id="KW-0812">Transmembrane</keyword>
<feature type="transmembrane region" description="Helical" evidence="1">
    <location>
        <begin position="78"/>
        <end position="104"/>
    </location>
</feature>
<dbReference type="EMBL" id="RAXT01000085">
    <property type="protein sequence ID" value="RKG33310.1"/>
    <property type="molecule type" value="Genomic_DNA"/>
</dbReference>
<feature type="transmembrane region" description="Helical" evidence="1">
    <location>
        <begin position="37"/>
        <end position="58"/>
    </location>
</feature>
<protein>
    <submittedName>
        <fullName evidence="2">Uncharacterized protein</fullName>
    </submittedName>
</protein>
<evidence type="ECO:0000313" key="3">
    <source>
        <dbReference type="Proteomes" id="UP000280405"/>
    </source>
</evidence>
<evidence type="ECO:0000313" key="2">
    <source>
        <dbReference type="EMBL" id="RKG33310.1"/>
    </source>
</evidence>
<proteinExistence type="predicted"/>
<dbReference type="AlphaFoldDB" id="A0A3A8ERE6"/>
<feature type="transmembrane region" description="Helical" evidence="1">
    <location>
        <begin position="6"/>
        <end position="25"/>
    </location>
</feature>